<dbReference type="GO" id="GO:0000981">
    <property type="term" value="F:DNA-binding transcription factor activity, RNA polymerase II-specific"/>
    <property type="evidence" value="ECO:0007669"/>
    <property type="project" value="InterPro"/>
</dbReference>
<dbReference type="InterPro" id="IPR051127">
    <property type="entry name" value="Fungal_SecMet_Regulators"/>
</dbReference>
<dbReference type="RefSeq" id="XP_033456515.1">
    <property type="nucleotide sequence ID" value="XM_033605676.1"/>
</dbReference>
<dbReference type="PANTHER" id="PTHR47424">
    <property type="entry name" value="REGULATORY PROTEIN GAL4"/>
    <property type="match status" value="1"/>
</dbReference>
<dbReference type="Pfam" id="PF00172">
    <property type="entry name" value="Zn_clus"/>
    <property type="match status" value="1"/>
</dbReference>
<evidence type="ECO:0000313" key="8">
    <source>
        <dbReference type="RefSeq" id="XP_033456515.1"/>
    </source>
</evidence>
<dbReference type="SMART" id="SM00066">
    <property type="entry name" value="GAL4"/>
    <property type="match status" value="1"/>
</dbReference>
<dbReference type="GO" id="GO:0005634">
    <property type="term" value="C:nucleus"/>
    <property type="evidence" value="ECO:0007669"/>
    <property type="project" value="TreeGrafter"/>
</dbReference>
<organism evidence="8">
    <name type="scientific">Dissoconium aciculare CBS 342.82</name>
    <dbReference type="NCBI Taxonomy" id="1314786"/>
    <lineage>
        <taxon>Eukaryota</taxon>
        <taxon>Fungi</taxon>
        <taxon>Dikarya</taxon>
        <taxon>Ascomycota</taxon>
        <taxon>Pezizomycotina</taxon>
        <taxon>Dothideomycetes</taxon>
        <taxon>Dothideomycetidae</taxon>
        <taxon>Mycosphaerellales</taxon>
        <taxon>Dissoconiaceae</taxon>
        <taxon>Dissoconium</taxon>
    </lineage>
</organism>
<evidence type="ECO:0000313" key="7">
    <source>
        <dbReference type="Proteomes" id="UP000504637"/>
    </source>
</evidence>
<feature type="domain" description="Zn(2)-C6 fungal-type" evidence="6">
    <location>
        <begin position="76"/>
        <end position="105"/>
    </location>
</feature>
<dbReference type="CDD" id="cd12148">
    <property type="entry name" value="fungal_TF_MHR"/>
    <property type="match status" value="1"/>
</dbReference>
<keyword evidence="1" id="KW-0479">Metal-binding</keyword>
<dbReference type="Pfam" id="PF04082">
    <property type="entry name" value="Fungal_trans"/>
    <property type="match status" value="1"/>
</dbReference>
<dbReference type="GO" id="GO:0000978">
    <property type="term" value="F:RNA polymerase II cis-regulatory region sequence-specific DNA binding"/>
    <property type="evidence" value="ECO:0007669"/>
    <property type="project" value="TreeGrafter"/>
</dbReference>
<feature type="region of interest" description="Disordered" evidence="5">
    <location>
        <begin position="1"/>
        <end position="20"/>
    </location>
</feature>
<evidence type="ECO:0000259" key="6">
    <source>
        <dbReference type="PROSITE" id="PS50048"/>
    </source>
</evidence>
<name>A0A6J3LW42_9PEZI</name>
<dbReference type="GO" id="GO:0008270">
    <property type="term" value="F:zinc ion binding"/>
    <property type="evidence" value="ECO:0007669"/>
    <property type="project" value="InterPro"/>
</dbReference>
<dbReference type="Gene3D" id="4.10.240.10">
    <property type="entry name" value="Zn(2)-C6 fungal-type DNA-binding domain"/>
    <property type="match status" value="1"/>
</dbReference>
<protein>
    <recommendedName>
        <fullName evidence="6">Zn(2)-C6 fungal-type domain-containing protein</fullName>
    </recommendedName>
</protein>
<reference evidence="8" key="3">
    <citation type="submission" date="2025-08" db="UniProtKB">
        <authorList>
            <consortium name="RefSeq"/>
        </authorList>
    </citation>
    <scope>IDENTIFICATION</scope>
    <source>
        <strain evidence="8">CBS 342.82</strain>
    </source>
</reference>
<accession>A0A6J3LW42</accession>
<proteinExistence type="predicted"/>
<dbReference type="OrthoDB" id="2283488at2759"/>
<dbReference type="GeneID" id="54363476"/>
<reference evidence="8" key="1">
    <citation type="submission" date="2020-01" db="EMBL/GenBank/DDBJ databases">
        <authorList>
            <consortium name="DOE Joint Genome Institute"/>
            <person name="Haridas S."/>
            <person name="Albert R."/>
            <person name="Binder M."/>
            <person name="Bloem J."/>
            <person name="Labutti K."/>
            <person name="Salamov A."/>
            <person name="Andreopoulos B."/>
            <person name="Baker S.E."/>
            <person name="Barry K."/>
            <person name="Bills G."/>
            <person name="Bluhm B.H."/>
            <person name="Cannon C."/>
            <person name="Castanera R."/>
            <person name="Culley D.E."/>
            <person name="Daum C."/>
            <person name="Ezra D."/>
            <person name="Gonzalez J.B."/>
            <person name="Henrissat B."/>
            <person name="Kuo A."/>
            <person name="Liang C."/>
            <person name="Lipzen A."/>
            <person name="Lutzoni F."/>
            <person name="Magnuson J."/>
            <person name="Mondo S."/>
            <person name="Nolan M."/>
            <person name="Ohm R."/>
            <person name="Pangilinan J."/>
            <person name="Park H.-J."/>
            <person name="Ramirez L."/>
            <person name="Alfaro M."/>
            <person name="Sun H."/>
            <person name="Tritt A."/>
            <person name="Yoshinaga Y."/>
            <person name="Zwiers L.-H."/>
            <person name="Turgeon B.G."/>
            <person name="Goodwin S.B."/>
            <person name="Spatafora J.W."/>
            <person name="Crous P.W."/>
            <person name="Grigoriev I.V."/>
        </authorList>
    </citation>
    <scope>NUCLEOTIDE SEQUENCE</scope>
    <source>
        <strain evidence="8">CBS 342.82</strain>
    </source>
</reference>
<feature type="region of interest" description="Disordered" evidence="5">
    <location>
        <begin position="107"/>
        <end position="144"/>
    </location>
</feature>
<keyword evidence="2" id="KW-0805">Transcription regulation</keyword>
<keyword evidence="7" id="KW-1185">Reference proteome</keyword>
<evidence type="ECO:0000256" key="2">
    <source>
        <dbReference type="ARBA" id="ARBA00023015"/>
    </source>
</evidence>
<evidence type="ECO:0000256" key="5">
    <source>
        <dbReference type="SAM" id="MobiDB-lite"/>
    </source>
</evidence>
<gene>
    <name evidence="8" type="ORF">K489DRAFT_383697</name>
</gene>
<keyword evidence="4" id="KW-0539">Nucleus</keyword>
<dbReference type="GO" id="GO:0000435">
    <property type="term" value="P:positive regulation of transcription from RNA polymerase II promoter by galactose"/>
    <property type="evidence" value="ECO:0007669"/>
    <property type="project" value="TreeGrafter"/>
</dbReference>
<dbReference type="PROSITE" id="PS00463">
    <property type="entry name" value="ZN2_CY6_FUNGAL_1"/>
    <property type="match status" value="1"/>
</dbReference>
<dbReference type="AlphaFoldDB" id="A0A6J3LW42"/>
<dbReference type="PANTHER" id="PTHR47424:SF12">
    <property type="entry name" value="TRANSCRIPTION FACTOR ASQA"/>
    <property type="match status" value="1"/>
</dbReference>
<dbReference type="SMART" id="SM00906">
    <property type="entry name" value="Fungal_trans"/>
    <property type="match status" value="1"/>
</dbReference>
<dbReference type="InterPro" id="IPR001138">
    <property type="entry name" value="Zn2Cys6_DnaBD"/>
</dbReference>
<dbReference type="CDD" id="cd00067">
    <property type="entry name" value="GAL4"/>
    <property type="match status" value="1"/>
</dbReference>
<dbReference type="GO" id="GO:0006351">
    <property type="term" value="P:DNA-templated transcription"/>
    <property type="evidence" value="ECO:0007669"/>
    <property type="project" value="InterPro"/>
</dbReference>
<reference evidence="8" key="2">
    <citation type="submission" date="2020-04" db="EMBL/GenBank/DDBJ databases">
        <authorList>
            <consortium name="NCBI Genome Project"/>
        </authorList>
    </citation>
    <scope>NUCLEOTIDE SEQUENCE</scope>
    <source>
        <strain evidence="8">CBS 342.82</strain>
    </source>
</reference>
<dbReference type="Proteomes" id="UP000504637">
    <property type="component" value="Unplaced"/>
</dbReference>
<evidence type="ECO:0000256" key="3">
    <source>
        <dbReference type="ARBA" id="ARBA00023163"/>
    </source>
</evidence>
<keyword evidence="3" id="KW-0804">Transcription</keyword>
<dbReference type="PROSITE" id="PS50048">
    <property type="entry name" value="ZN2_CY6_FUNGAL_2"/>
    <property type="match status" value="1"/>
</dbReference>
<dbReference type="InterPro" id="IPR007219">
    <property type="entry name" value="XnlR_reg_dom"/>
</dbReference>
<dbReference type="SUPFAM" id="SSF57701">
    <property type="entry name" value="Zn2/Cys6 DNA-binding domain"/>
    <property type="match status" value="1"/>
</dbReference>
<sequence length="795" mass="88326">MFHRFSAAPDRARGRKSRNAYATVRSVAATGNDRHHSSDNPHRLTWTTSELDEAETLGNAAQKIRKSTKRQKTTHACDRCRLHRVKCGELKPCVRCVDANAKCVVSRAKSSSPRDSQPLGANATAPGRHGSRERAGSNTAAERTPTLAEAQFSPHTQLHCLNISQKYSAEALPLNKPRPCQFEPSSEIPDESKYLAALASGYFPLPPCSAMPSGARMQSNRILQARQRSYYLRLFWEVYQPLFHIISDTDFRELDECSPPTNPGDHATYSVRHALIDAMIALAVQHSLATGLVSRILDVSQQTPTIASEAFWPGFQHFHWCRERMRTNEDVCIDALRAHALLALYLIRGNAFRDAYNLLGITIRKAYIAKLHRPPPSQLPEGEKTARMQLWWMLFSLDIRCSLQLGSPVACQPSLIRCPQPTRDALARYISKSPTTTSIDHASLAYCIAALHLATVMANISACVSHDDLEDLSDANAIEDFSNTLDSALMGLELWQSQLPTDLLIGRSTNSADQLQLDLGSGRPLWLQRHAILLELKYHNAYVMFLRPCMRATRLATFTESDATREDCRLEQRSRLLLERHLESALSHSFAVIDIIYAVSSQSDIIYGWFEAVESLWNAALTIVAYTTSHHVAAESRRAQAGDVHDRSVLLCFSTSQCLHALSRAELILNAFSPTCPGVLASRDILSSLVGNLRAIYPCWAAPPTSNLQDVAMAEPNETRGSGEMPVWDDVLPWDLFVTLMADQALVKSLGEKQDGSWDSFADDRTLHFTDVQASNVFASPVIFAPMVSMRHAAA</sequence>
<evidence type="ECO:0000256" key="4">
    <source>
        <dbReference type="ARBA" id="ARBA00023242"/>
    </source>
</evidence>
<dbReference type="InterPro" id="IPR036864">
    <property type="entry name" value="Zn2-C6_fun-type_DNA-bd_sf"/>
</dbReference>
<evidence type="ECO:0000256" key="1">
    <source>
        <dbReference type="ARBA" id="ARBA00022723"/>
    </source>
</evidence>